<organism evidence="1 2">
    <name type="scientific">Microctonus aethiopoides</name>
    <dbReference type="NCBI Taxonomy" id="144406"/>
    <lineage>
        <taxon>Eukaryota</taxon>
        <taxon>Metazoa</taxon>
        <taxon>Ecdysozoa</taxon>
        <taxon>Arthropoda</taxon>
        <taxon>Hexapoda</taxon>
        <taxon>Insecta</taxon>
        <taxon>Pterygota</taxon>
        <taxon>Neoptera</taxon>
        <taxon>Endopterygota</taxon>
        <taxon>Hymenoptera</taxon>
        <taxon>Apocrita</taxon>
        <taxon>Ichneumonoidea</taxon>
        <taxon>Braconidae</taxon>
        <taxon>Euphorinae</taxon>
        <taxon>Microctonus</taxon>
    </lineage>
</organism>
<evidence type="ECO:0000313" key="1">
    <source>
        <dbReference type="EMBL" id="KAK0174097.1"/>
    </source>
</evidence>
<accession>A0AA39FQR7</accession>
<keyword evidence="2" id="KW-1185">Reference proteome</keyword>
<name>A0AA39FQR7_9HYME</name>
<evidence type="ECO:0000313" key="2">
    <source>
        <dbReference type="Proteomes" id="UP001168990"/>
    </source>
</evidence>
<proteinExistence type="predicted"/>
<protein>
    <submittedName>
        <fullName evidence="1">Uncharacterized protein</fullName>
    </submittedName>
</protein>
<dbReference type="Proteomes" id="UP001168990">
    <property type="component" value="Unassembled WGS sequence"/>
</dbReference>
<sequence>MRSGPKLPQERNSPQMPLIDFSIDSPSVSFLGNVEGGQPGLGISNYQLQSIFSNPRPLPVNPVPVDDEKYSVEDVAIGENPLAFGMKVEPQSPDLSLINDDATPIPATVIMCGGSVYFIPVNSERMPVCEKSASPYDNSMPPKILFQPRNHWGNYSNFFAQYGNQNIFNTMKNNDSFIRNEGTTAPIPAVEDIIFTQPTASPTTSPPVIMPITPEETIQSSELPISIQQPEILEYEEQSSCLEDESWDNADHQCVPVKYHKDAEYDYSDVKKRDGDNPKIIIMTPEAGMYIESD</sequence>
<gene>
    <name evidence="1" type="ORF">PV328_007210</name>
</gene>
<reference evidence="1" key="2">
    <citation type="submission" date="2023-03" db="EMBL/GenBank/DDBJ databases">
        <authorList>
            <person name="Inwood S.N."/>
            <person name="Skelly J.G."/>
            <person name="Guhlin J."/>
            <person name="Harrop T.W.R."/>
            <person name="Goldson S.G."/>
            <person name="Dearden P.K."/>
        </authorList>
    </citation>
    <scope>NUCLEOTIDE SEQUENCE</scope>
    <source>
        <strain evidence="1">Irish</strain>
        <tissue evidence="1">Whole body</tissue>
    </source>
</reference>
<dbReference type="EMBL" id="JAQQBS010000002">
    <property type="protein sequence ID" value="KAK0174097.1"/>
    <property type="molecule type" value="Genomic_DNA"/>
</dbReference>
<dbReference type="AlphaFoldDB" id="A0AA39FQR7"/>
<comment type="caution">
    <text evidence="1">The sequence shown here is derived from an EMBL/GenBank/DDBJ whole genome shotgun (WGS) entry which is preliminary data.</text>
</comment>
<reference evidence="1" key="1">
    <citation type="journal article" date="2023" name="bioRxiv">
        <title>Scaffold-level genome assemblies of two parasitoid biocontrol wasps reveal the parthenogenesis mechanism and an associated novel virus.</title>
        <authorList>
            <person name="Inwood S."/>
            <person name="Skelly J."/>
            <person name="Guhlin J."/>
            <person name="Harrop T."/>
            <person name="Goldson S."/>
            <person name="Dearden P."/>
        </authorList>
    </citation>
    <scope>NUCLEOTIDE SEQUENCE</scope>
    <source>
        <strain evidence="1">Irish</strain>
        <tissue evidence="1">Whole body</tissue>
    </source>
</reference>